<sequence>MIALLLLGLCIVAETALELCYKRAADATDGVVAALLHPLTWLGLGLWAVQAIAWILVLRGLPLAVAYPVNCLTYVTVPLASLVVLKEKLTARQVGACVLIASGVALVAGRGA</sequence>
<dbReference type="Proteomes" id="UP001216595">
    <property type="component" value="Unassembled WGS sequence"/>
</dbReference>
<feature type="transmembrane region" description="Helical" evidence="1">
    <location>
        <begin position="40"/>
        <end position="58"/>
    </location>
</feature>
<name>A0ABT5ICE0_9CAUL</name>
<keyword evidence="1" id="KW-0812">Transmembrane</keyword>
<evidence type="ECO:0000256" key="1">
    <source>
        <dbReference type="SAM" id="Phobius"/>
    </source>
</evidence>
<comment type="caution">
    <text evidence="2">The sequence shown here is derived from an EMBL/GenBank/DDBJ whole genome shotgun (WGS) entry which is preliminary data.</text>
</comment>
<gene>
    <name evidence="2" type="ORF">PQU94_05105</name>
</gene>
<dbReference type="EMBL" id="JAQQKW010000002">
    <property type="protein sequence ID" value="MDC7693657.1"/>
    <property type="molecule type" value="Genomic_DNA"/>
</dbReference>
<dbReference type="RefSeq" id="WP_272740407.1">
    <property type="nucleotide sequence ID" value="NZ_JAQQKW010000002.1"/>
</dbReference>
<accession>A0ABT5ICE0</accession>
<evidence type="ECO:0000313" key="2">
    <source>
        <dbReference type="EMBL" id="MDC7693657.1"/>
    </source>
</evidence>
<dbReference type="InterPro" id="IPR037185">
    <property type="entry name" value="EmrE-like"/>
</dbReference>
<proteinExistence type="predicted"/>
<feature type="transmembrane region" description="Helical" evidence="1">
    <location>
        <begin position="65"/>
        <end position="85"/>
    </location>
</feature>
<reference evidence="2 3" key="1">
    <citation type="submission" date="2023-01" db="EMBL/GenBank/DDBJ databases">
        <title>Novel species of the genus Asticcacaulis isolated from rivers.</title>
        <authorList>
            <person name="Lu H."/>
        </authorList>
    </citation>
    <scope>NUCLEOTIDE SEQUENCE [LARGE SCALE GENOMIC DNA]</scope>
    <source>
        <strain evidence="2 3">DXS10W</strain>
    </source>
</reference>
<organism evidence="2 3">
    <name type="scientific">Asticcacaulis currens</name>
    <dbReference type="NCBI Taxonomy" id="2984210"/>
    <lineage>
        <taxon>Bacteria</taxon>
        <taxon>Pseudomonadati</taxon>
        <taxon>Pseudomonadota</taxon>
        <taxon>Alphaproteobacteria</taxon>
        <taxon>Caulobacterales</taxon>
        <taxon>Caulobacteraceae</taxon>
        <taxon>Asticcacaulis</taxon>
    </lineage>
</organism>
<dbReference type="SUPFAM" id="SSF103481">
    <property type="entry name" value="Multidrug resistance efflux transporter EmrE"/>
    <property type="match status" value="1"/>
</dbReference>
<evidence type="ECO:0000313" key="3">
    <source>
        <dbReference type="Proteomes" id="UP001216595"/>
    </source>
</evidence>
<protein>
    <submittedName>
        <fullName evidence="2">Permease</fullName>
    </submittedName>
</protein>
<keyword evidence="3" id="KW-1185">Reference proteome</keyword>
<keyword evidence="1" id="KW-1133">Transmembrane helix</keyword>
<keyword evidence="1" id="KW-0472">Membrane</keyword>
<dbReference type="Gene3D" id="1.10.3730.20">
    <property type="match status" value="1"/>
</dbReference>